<gene>
    <name evidence="9" type="ORF">SAMN04487993_1002137</name>
</gene>
<evidence type="ECO:0000313" key="9">
    <source>
        <dbReference type="EMBL" id="SDI22635.1"/>
    </source>
</evidence>
<keyword evidence="4 6" id="KW-0547">Nucleotide-binding</keyword>
<keyword evidence="10" id="KW-1185">Reference proteome</keyword>
<dbReference type="Pfam" id="PF00149">
    <property type="entry name" value="Metallophos"/>
    <property type="match status" value="1"/>
</dbReference>
<evidence type="ECO:0000256" key="2">
    <source>
        <dbReference type="ARBA" id="ARBA00022723"/>
    </source>
</evidence>
<evidence type="ECO:0000313" key="10">
    <source>
        <dbReference type="Proteomes" id="UP000199093"/>
    </source>
</evidence>
<dbReference type="FunFam" id="3.60.21.10:FF:000020">
    <property type="entry name" value="NT5E isoform 4"/>
    <property type="match status" value="1"/>
</dbReference>
<dbReference type="InterPro" id="IPR006179">
    <property type="entry name" value="5_nucleotidase/apyrase"/>
</dbReference>
<sequence>MPLRLLTSAALLALCAGAAHADFTLTLLHTNDVHDRFEPISKYDSGCSAEDNAAGACFGGAARMATAIAEARARHDTSLLLDAGDQFQGALFYTYYRGALAAEMMNAMGYEAMAVGNHEFDNGPQVLADFADALDAPLLMANADLSSEPLLKDRVLKSTVIDKGGDRIGLIGLTPVDNPELASPGPNITFTDPVDAVQAEVDRLTAEGITKIVLLSHSGYATDQRIAEATSGVDVIVGGHSHTLLGDMEGASGPYPTMVGDTAIVSAYAYGKYLGELTVTFDDAGTLTEASGAPLLLDASVAEDETVKARITEAAEPLEEIRSTVVAETAAEIDGSRETCRIGECAMGNLVAGAMLERVRDQGIEIALTNGGGLRASIDAGPVTMGEVLTVLPFQNTLSTFQVTGATLVDALESGTSQIEEGAGRFPQVAGLSFTVDLAAEPGSRISDVRVGDTPIEPEKLYGVVSNNYVRNGGDGYAMFRDAQNAYDFGPDLADVMAEYLAANTPYQPATDGRITVKN</sequence>
<evidence type="ECO:0000256" key="1">
    <source>
        <dbReference type="ARBA" id="ARBA00006654"/>
    </source>
</evidence>
<proteinExistence type="inferred from homology"/>
<keyword evidence="3 6" id="KW-0732">Signal</keyword>
<dbReference type="GO" id="GO:0009166">
    <property type="term" value="P:nucleotide catabolic process"/>
    <property type="evidence" value="ECO:0007669"/>
    <property type="project" value="InterPro"/>
</dbReference>
<dbReference type="PROSITE" id="PS00786">
    <property type="entry name" value="5_NUCLEOTIDASE_2"/>
    <property type="match status" value="1"/>
</dbReference>
<dbReference type="InterPro" id="IPR006146">
    <property type="entry name" value="5'-Nucleotdase_CS"/>
</dbReference>
<dbReference type="Pfam" id="PF02872">
    <property type="entry name" value="5_nucleotid_C"/>
    <property type="match status" value="1"/>
</dbReference>
<dbReference type="PANTHER" id="PTHR11575:SF24">
    <property type="entry name" value="5'-NUCLEOTIDASE"/>
    <property type="match status" value="1"/>
</dbReference>
<dbReference type="EMBL" id="FNEJ01000002">
    <property type="protein sequence ID" value="SDI22635.1"/>
    <property type="molecule type" value="Genomic_DNA"/>
</dbReference>
<evidence type="ECO:0000259" key="7">
    <source>
        <dbReference type="Pfam" id="PF00149"/>
    </source>
</evidence>
<protein>
    <submittedName>
        <fullName evidence="9">5'-nucleotidase</fullName>
    </submittedName>
</protein>
<evidence type="ECO:0000259" key="8">
    <source>
        <dbReference type="Pfam" id="PF02872"/>
    </source>
</evidence>
<dbReference type="CDD" id="cd07409">
    <property type="entry name" value="MPP_CD73_N"/>
    <property type="match status" value="1"/>
</dbReference>
<name>A0A1G8IUC3_9RHOB</name>
<dbReference type="InterPro" id="IPR004843">
    <property type="entry name" value="Calcineurin-like_PHP"/>
</dbReference>
<dbReference type="InterPro" id="IPR008334">
    <property type="entry name" value="5'-Nucleotdase_C"/>
</dbReference>
<feature type="signal peptide" evidence="6">
    <location>
        <begin position="1"/>
        <end position="21"/>
    </location>
</feature>
<dbReference type="GO" id="GO:0046872">
    <property type="term" value="F:metal ion binding"/>
    <property type="evidence" value="ECO:0007669"/>
    <property type="project" value="UniProtKB-KW"/>
</dbReference>
<dbReference type="OrthoDB" id="9803927at2"/>
<dbReference type="SUPFAM" id="SSF55816">
    <property type="entry name" value="5'-nucleotidase (syn. UDP-sugar hydrolase), C-terminal domain"/>
    <property type="match status" value="1"/>
</dbReference>
<dbReference type="Gene3D" id="3.60.21.10">
    <property type="match status" value="1"/>
</dbReference>
<evidence type="ECO:0000256" key="5">
    <source>
        <dbReference type="ARBA" id="ARBA00022801"/>
    </source>
</evidence>
<dbReference type="PANTHER" id="PTHR11575">
    <property type="entry name" value="5'-NUCLEOTIDASE-RELATED"/>
    <property type="match status" value="1"/>
</dbReference>
<comment type="similarity">
    <text evidence="1 6">Belongs to the 5'-nucleotidase family.</text>
</comment>
<dbReference type="Proteomes" id="UP000199093">
    <property type="component" value="Unassembled WGS sequence"/>
</dbReference>
<dbReference type="PRINTS" id="PR01607">
    <property type="entry name" value="APYRASEFAMLY"/>
</dbReference>
<dbReference type="AlphaFoldDB" id="A0A1G8IUC3"/>
<reference evidence="9 10" key="1">
    <citation type="submission" date="2016-10" db="EMBL/GenBank/DDBJ databases">
        <authorList>
            <person name="de Groot N.N."/>
        </authorList>
    </citation>
    <scope>NUCLEOTIDE SEQUENCE [LARGE SCALE GENOMIC DNA]</scope>
    <source>
        <strain evidence="9 10">DSM 26424</strain>
    </source>
</reference>
<dbReference type="RefSeq" id="WP_089843369.1">
    <property type="nucleotide sequence ID" value="NZ_FNEJ01000002.1"/>
</dbReference>
<accession>A0A1G8IUC3</accession>
<feature type="domain" description="5'-Nucleotidase C-terminal" evidence="8">
    <location>
        <begin position="326"/>
        <end position="481"/>
    </location>
</feature>
<keyword evidence="2" id="KW-0479">Metal-binding</keyword>
<dbReference type="GO" id="GO:0016788">
    <property type="term" value="F:hydrolase activity, acting on ester bonds"/>
    <property type="evidence" value="ECO:0007669"/>
    <property type="project" value="InterPro"/>
</dbReference>
<evidence type="ECO:0000256" key="4">
    <source>
        <dbReference type="ARBA" id="ARBA00022741"/>
    </source>
</evidence>
<keyword evidence="5 6" id="KW-0378">Hydrolase</keyword>
<dbReference type="GO" id="GO:0000166">
    <property type="term" value="F:nucleotide binding"/>
    <property type="evidence" value="ECO:0007669"/>
    <property type="project" value="UniProtKB-KW"/>
</dbReference>
<dbReference type="InterPro" id="IPR036907">
    <property type="entry name" value="5'-Nucleotdase_C_sf"/>
</dbReference>
<feature type="chain" id="PRO_5011328589" evidence="6">
    <location>
        <begin position="22"/>
        <end position="519"/>
    </location>
</feature>
<feature type="domain" description="Calcineurin-like phosphoesterase" evidence="7">
    <location>
        <begin position="26"/>
        <end position="243"/>
    </location>
</feature>
<evidence type="ECO:0000256" key="6">
    <source>
        <dbReference type="RuleBase" id="RU362119"/>
    </source>
</evidence>
<dbReference type="SUPFAM" id="SSF56300">
    <property type="entry name" value="Metallo-dependent phosphatases"/>
    <property type="match status" value="1"/>
</dbReference>
<dbReference type="InterPro" id="IPR029052">
    <property type="entry name" value="Metallo-depent_PP-like"/>
</dbReference>
<evidence type="ECO:0000256" key="3">
    <source>
        <dbReference type="ARBA" id="ARBA00022729"/>
    </source>
</evidence>
<dbReference type="STRING" id="555512.SAMN04487993_1002137"/>
<dbReference type="Gene3D" id="3.90.780.10">
    <property type="entry name" value="5'-Nucleotidase, C-terminal domain"/>
    <property type="match status" value="1"/>
</dbReference>
<organism evidence="9 10">
    <name type="scientific">Salipiger marinus</name>
    <dbReference type="NCBI Taxonomy" id="555512"/>
    <lineage>
        <taxon>Bacteria</taxon>
        <taxon>Pseudomonadati</taxon>
        <taxon>Pseudomonadota</taxon>
        <taxon>Alphaproteobacteria</taxon>
        <taxon>Rhodobacterales</taxon>
        <taxon>Roseobacteraceae</taxon>
        <taxon>Salipiger</taxon>
    </lineage>
</organism>